<dbReference type="InterPro" id="IPR011989">
    <property type="entry name" value="ARM-like"/>
</dbReference>
<dbReference type="SUPFAM" id="SSF48371">
    <property type="entry name" value="ARM repeat"/>
    <property type="match status" value="2"/>
</dbReference>
<protein>
    <submittedName>
        <fullName evidence="2">HEAT repeat-containing protein</fullName>
    </submittedName>
</protein>
<dbReference type="CDD" id="cd00882">
    <property type="entry name" value="Ras_like_GTPase"/>
    <property type="match status" value="1"/>
</dbReference>
<dbReference type="PROSITE" id="PS50837">
    <property type="entry name" value="NACHT"/>
    <property type="match status" value="1"/>
</dbReference>
<reference evidence="2" key="1">
    <citation type="submission" date="2019-02" db="EMBL/GenBank/DDBJ databases">
        <authorList>
            <person name="Gruber-Vodicka R. H."/>
            <person name="Seah K. B. B."/>
        </authorList>
    </citation>
    <scope>NUCLEOTIDE SEQUENCE</scope>
    <source>
        <strain evidence="2">BECK_BY1</strain>
    </source>
</reference>
<name>A0A450ZE56_9GAMM</name>
<dbReference type="InterPro" id="IPR027417">
    <property type="entry name" value="P-loop_NTPase"/>
</dbReference>
<dbReference type="InterPro" id="IPR016024">
    <property type="entry name" value="ARM-type_fold"/>
</dbReference>
<organism evidence="2">
    <name type="scientific">Candidatus Kentrum sp. TUN</name>
    <dbReference type="NCBI Taxonomy" id="2126343"/>
    <lineage>
        <taxon>Bacteria</taxon>
        <taxon>Pseudomonadati</taxon>
        <taxon>Pseudomonadota</taxon>
        <taxon>Gammaproteobacteria</taxon>
        <taxon>Candidatus Kentrum</taxon>
    </lineage>
</organism>
<dbReference type="Pfam" id="PF13646">
    <property type="entry name" value="HEAT_2"/>
    <property type="match status" value="1"/>
</dbReference>
<dbReference type="InterPro" id="IPR056507">
    <property type="entry name" value="wHTH-HSP90_Na-assoc"/>
</dbReference>
<sequence>MSNSPRQLDQYHVFLASPGDVSIEREHVRRFFDRYNRNTAHIWNTRFEVVDWENYSTIGVGRPQALITEQTLEKYRDSLALVIGIMGQRFGSPTGEAESGTEEEFNWAMESHRQHEFPEIKWFFRKAENLAMSPDPEEALRAVEQWKKVLAFREKMQSLDNPVFYTEYTGADGFAEVFDQDLNRWLADSARPWVAPTATKAGVVGSGAAAVALPTEFDSQRYRSAVHQQFDKLNFEMLDTTGADYSGVRLWSVFVPQSVRESHQYNPRLLEIPKEHQQRLLDAGEITAEDLDSKIQAARQAYFNQPLRPVLEVIHAAMDGKSSRAGQRFVILGDPGSGKSSLVKYLALRWAGIEERSLRDKQPIPLVIELGNYGRWQCDARKGFIRFLEETSVWHEWPHGLLDQLLRQPDRVVLLLDGLDEIFDVKIRAAVVNDIQRFSNEYTRTPIIITSRVVGYQPQRLRDAEFHHFMLQDLDDNRIDEFIDRWHKEIFGNAEQAAPKRERLKKAIADSKSIAMLAGNPLLLTMMAILNRNQELPRDRADLYSQASRLLLHQWDTERALETFPGLSADIGWREKTDILRRVAFHMQASPSGLQGNMIDDVALTTLIEDYLQTELHFEQSRAAARAVVEHLRQRNFILCFVGADSYAFVHRTFLEYFCATEFVHRFNVKKSLDMDGLIQLFDHHCRDDEWREVLRLICGQIDAAFVGKIVEHLAMRASIEKWDGETPLPELPLAIWCLGEARNTSRIEKAGAYLLKTVVDCFLQGKGPPESFILDLVGSAGDIGSRWPGKTVFQFEGQYPHSSPFYHHWRWPHFLAAVFQDRSWIEQLVHCESWDVRRGSIEVLADKWPDNATRALLAQRAVEDEHGAPRRAALETLADKWPDDATRALLAQRAVEDSDEFTRRAALETLADKWPDDATRALLAQRAVEDEDGDLRGAALETLVDKWPDDATRALLAQRAVEDEEGGPRGAALEALADKWSIEPTRALLEKRAVEDEEGGPRRVALETLADKWPDDATRALLAQRAVEDEDGDLRGAALETLVDKWPDDATRALLAQRAVEDEEGGPRGAALEALADKWSIEPTRALLEKRAVEDEEGGPRRVALETLADKWPDDATRALLAQRAVEDEDEDLRGAALRALADKWPDDATRALLAQRAVEDEEGGSRSTALRALADKWPDDATRALLAQRAVEDASEPVRGMACSALGKMHSEFGRILPTRDLDGLPPYFDPLEPIPRGHMERAAEQVGIGPNEIDTEVASLSSHLGWDLTFGAKSLKLQR</sequence>
<dbReference type="EMBL" id="CAADFX010000014">
    <property type="protein sequence ID" value="VFK52092.1"/>
    <property type="molecule type" value="Genomic_DNA"/>
</dbReference>
<evidence type="ECO:0000313" key="2">
    <source>
        <dbReference type="EMBL" id="VFK52092.1"/>
    </source>
</evidence>
<gene>
    <name evidence="2" type="ORF">BECKTUN1418D_GA0071000_101416</name>
</gene>
<accession>A0A450ZE56</accession>
<dbReference type="SUPFAM" id="SSF52540">
    <property type="entry name" value="P-loop containing nucleoside triphosphate hydrolases"/>
    <property type="match status" value="1"/>
</dbReference>
<feature type="domain" description="NACHT" evidence="1">
    <location>
        <begin position="327"/>
        <end position="422"/>
    </location>
</feature>
<dbReference type="PANTHER" id="PTHR46844">
    <property type="entry name" value="SLR5058 PROTEIN"/>
    <property type="match status" value="1"/>
</dbReference>
<dbReference type="Gene3D" id="3.40.50.300">
    <property type="entry name" value="P-loop containing nucleotide triphosphate hydrolases"/>
    <property type="match status" value="1"/>
</dbReference>
<dbReference type="Gene3D" id="1.25.10.10">
    <property type="entry name" value="Leucine-rich Repeat Variant"/>
    <property type="match status" value="2"/>
</dbReference>
<dbReference type="PANTHER" id="PTHR46844:SF1">
    <property type="entry name" value="SLR5058 PROTEIN"/>
    <property type="match status" value="1"/>
</dbReference>
<proteinExistence type="predicted"/>
<dbReference type="Pfam" id="PF24410">
    <property type="entry name" value="wHTH-HSP90_Na-assoc"/>
    <property type="match status" value="1"/>
</dbReference>
<evidence type="ECO:0000259" key="1">
    <source>
        <dbReference type="PROSITE" id="PS50837"/>
    </source>
</evidence>
<dbReference type="Pfam" id="PF05729">
    <property type="entry name" value="NACHT"/>
    <property type="match status" value="1"/>
</dbReference>
<dbReference type="InterPro" id="IPR007111">
    <property type="entry name" value="NACHT_NTPase"/>
</dbReference>